<keyword evidence="2" id="KW-0812">Transmembrane</keyword>
<dbReference type="NCBIfam" id="NF033073">
    <property type="entry name" value="LPXTG_double"/>
    <property type="match status" value="1"/>
</dbReference>
<feature type="compositionally biased region" description="Gly residues" evidence="1">
    <location>
        <begin position="307"/>
        <end position="320"/>
    </location>
</feature>
<protein>
    <submittedName>
        <fullName evidence="4">Doubled motif LPXTG anchor domain-containing protein</fullName>
    </submittedName>
</protein>
<gene>
    <name evidence="4" type="ORF">GNE07_18620</name>
</gene>
<reference evidence="4 5" key="1">
    <citation type="submission" date="2019-09" db="EMBL/GenBank/DDBJ databases">
        <title>Draft genome sequencing of Hungatella hathewayi 123Y-2.</title>
        <authorList>
            <person name="Lv Q."/>
            <person name="Li S."/>
        </authorList>
    </citation>
    <scope>NUCLEOTIDE SEQUENCE [LARGE SCALE GENOMIC DNA]</scope>
    <source>
        <strain evidence="4 5">123Y-2</strain>
    </source>
</reference>
<feature type="region of interest" description="Disordered" evidence="1">
    <location>
        <begin position="307"/>
        <end position="355"/>
    </location>
</feature>
<dbReference type="EMBL" id="WNME01000012">
    <property type="protein sequence ID" value="MUB65041.1"/>
    <property type="molecule type" value="Genomic_DNA"/>
</dbReference>
<evidence type="ECO:0000313" key="5">
    <source>
        <dbReference type="Proteomes" id="UP000434223"/>
    </source>
</evidence>
<dbReference type="Proteomes" id="UP000434223">
    <property type="component" value="Unassembled WGS sequence"/>
</dbReference>
<feature type="transmembrane region" description="Helical" evidence="2">
    <location>
        <begin position="383"/>
        <end position="404"/>
    </location>
</feature>
<evidence type="ECO:0000259" key="3">
    <source>
        <dbReference type="Pfam" id="PF18676"/>
    </source>
</evidence>
<proteinExistence type="predicted"/>
<keyword evidence="2" id="KW-1133">Transmembrane helix</keyword>
<accession>A0AAW9WKC7</accession>
<organism evidence="4 5">
    <name type="scientific">Hungatella hathewayi</name>
    <dbReference type="NCBI Taxonomy" id="154046"/>
    <lineage>
        <taxon>Bacteria</taxon>
        <taxon>Bacillati</taxon>
        <taxon>Bacillota</taxon>
        <taxon>Clostridia</taxon>
        <taxon>Lachnospirales</taxon>
        <taxon>Lachnospiraceae</taxon>
        <taxon>Hungatella</taxon>
    </lineage>
</organism>
<evidence type="ECO:0000256" key="2">
    <source>
        <dbReference type="SAM" id="Phobius"/>
    </source>
</evidence>
<evidence type="ECO:0000256" key="1">
    <source>
        <dbReference type="SAM" id="MobiDB-lite"/>
    </source>
</evidence>
<feature type="domain" description="MBG" evidence="3">
    <location>
        <begin position="63"/>
        <end position="135"/>
    </location>
</feature>
<evidence type="ECO:0000313" key="4">
    <source>
        <dbReference type="EMBL" id="MUB65041.1"/>
    </source>
</evidence>
<keyword evidence="2" id="KW-0472">Membrane</keyword>
<dbReference type="InterPro" id="IPR041286">
    <property type="entry name" value="MBG_2"/>
</dbReference>
<dbReference type="Pfam" id="PF18676">
    <property type="entry name" value="MBG_2"/>
    <property type="match status" value="1"/>
</dbReference>
<sequence length="413" mass="43172">RAEALKEGSTLWYSTDNKEFSETAPSFTDAGSYTVYVKATNPNYKETPVVNATIVINKKEAVIIVDNVTKVYGYEDPLFTGSISELIGSDDLGTVTFVRQSGDERKNNVGDKVRLTANYTENSNYHVVVYEGHLTIVAATDNGVNVEGQALVYDGLNHGLKNAIALKEGSKLLYSTNKIEFSETAPTFTEAGTYTVYVKATNPNYNETQVAEGTVVIGKREITITADSAEKRYDGTDLTAPTATITGGTLAEGQTLESVTVTGAQRSTGTSANVASNAMIKSGNTDVTANYAITYIDGVLTVTSVGGNSGGNPGGNGGGSTPNENKPYQPGGPGDNNGPTVTIDPDAVPLANAPVDGSPTDNLILIDDGNVPLAGLPKTGDRAGAQAGLAAILSGFLLAAFSMLNNKKKEENK</sequence>
<name>A0AAW9WKC7_9FIRM</name>
<dbReference type="RefSeq" id="WP_155560826.1">
    <property type="nucleotide sequence ID" value="NZ_WNME01000012.1"/>
</dbReference>
<feature type="non-terminal residue" evidence="4">
    <location>
        <position position="1"/>
    </location>
</feature>
<dbReference type="AlphaFoldDB" id="A0AAW9WKC7"/>
<comment type="caution">
    <text evidence="4">The sequence shown here is derived from an EMBL/GenBank/DDBJ whole genome shotgun (WGS) entry which is preliminary data.</text>
</comment>